<proteinExistence type="predicted"/>
<name>A0A8H6Y064_9AGAR</name>
<reference evidence="2" key="1">
    <citation type="submission" date="2020-05" db="EMBL/GenBank/DDBJ databases">
        <title>Mycena genomes resolve the evolution of fungal bioluminescence.</title>
        <authorList>
            <person name="Tsai I.J."/>
        </authorList>
    </citation>
    <scope>NUCLEOTIDE SEQUENCE</scope>
    <source>
        <strain evidence="2">160909Yilan</strain>
    </source>
</reference>
<dbReference type="Proteomes" id="UP000623467">
    <property type="component" value="Unassembled WGS sequence"/>
</dbReference>
<dbReference type="InterPro" id="IPR001810">
    <property type="entry name" value="F-box_dom"/>
</dbReference>
<dbReference type="AlphaFoldDB" id="A0A8H6Y064"/>
<comment type="caution">
    <text evidence="2">The sequence shown here is derived from an EMBL/GenBank/DDBJ whole genome shotgun (WGS) entry which is preliminary data.</text>
</comment>
<dbReference type="OrthoDB" id="2635672at2759"/>
<sequence>MPALGMLDLPTEILLIICDCVEDESLFHLALLSRRLNYIALRTYFVRRSVDFESESGVLCTLNPPAKRDVLSAMQISLSIQSLERVIFSIPHSSSDPAITPFFRNTKRLETFVSRLTSVKKVSLRLGTPEKCASISLRSGDELGAWSAHVGNALNGLIQCGCQYLSIIDYSAIESGRPGLMNRLVRRVARRSSSIPLVPAFPSGPFQLTTLVLDSATFLASPGIDWVLAALRQAPVTRLALAMHRENPHPWGDTLLRFATAAPGLTSLFLGEVPLSIETEVLSTLDHFCNLTELHISCERRLPSSRTRTPAPRPCLTLRHVTTLSVASDLAEHLLTPKDALPELHSLSVTWRARPGLNLSSLFISLATIAAKLYMYPSVLRLSLDIEARRWRLTAEDILSVPTELIMQPDIVVARELVRSLTLRLDVEASDLASIARLAEWFTDICMFSLFTREKTIPESAITSLLRAVKPTRWLEEIKVNGEGRPLGGA</sequence>
<dbReference type="PROSITE" id="PS50181">
    <property type="entry name" value="FBOX"/>
    <property type="match status" value="1"/>
</dbReference>
<accession>A0A8H6Y064</accession>
<dbReference type="SUPFAM" id="SSF81383">
    <property type="entry name" value="F-box domain"/>
    <property type="match status" value="1"/>
</dbReference>
<dbReference type="InterPro" id="IPR036047">
    <property type="entry name" value="F-box-like_dom_sf"/>
</dbReference>
<feature type="domain" description="F-box" evidence="1">
    <location>
        <begin position="3"/>
        <end position="49"/>
    </location>
</feature>
<gene>
    <name evidence="2" type="ORF">MSAN_01704300</name>
</gene>
<protein>
    <recommendedName>
        <fullName evidence="1">F-box domain-containing protein</fullName>
    </recommendedName>
</protein>
<evidence type="ECO:0000259" key="1">
    <source>
        <dbReference type="PROSITE" id="PS50181"/>
    </source>
</evidence>
<organism evidence="2 3">
    <name type="scientific">Mycena sanguinolenta</name>
    <dbReference type="NCBI Taxonomy" id="230812"/>
    <lineage>
        <taxon>Eukaryota</taxon>
        <taxon>Fungi</taxon>
        <taxon>Dikarya</taxon>
        <taxon>Basidiomycota</taxon>
        <taxon>Agaricomycotina</taxon>
        <taxon>Agaricomycetes</taxon>
        <taxon>Agaricomycetidae</taxon>
        <taxon>Agaricales</taxon>
        <taxon>Marasmiineae</taxon>
        <taxon>Mycenaceae</taxon>
        <taxon>Mycena</taxon>
    </lineage>
</organism>
<dbReference type="Pfam" id="PF00646">
    <property type="entry name" value="F-box"/>
    <property type="match status" value="1"/>
</dbReference>
<dbReference type="CDD" id="cd09917">
    <property type="entry name" value="F-box_SF"/>
    <property type="match status" value="1"/>
</dbReference>
<keyword evidence="3" id="KW-1185">Reference proteome</keyword>
<evidence type="ECO:0000313" key="2">
    <source>
        <dbReference type="EMBL" id="KAF7349771.1"/>
    </source>
</evidence>
<dbReference type="EMBL" id="JACAZH010000015">
    <property type="protein sequence ID" value="KAF7349771.1"/>
    <property type="molecule type" value="Genomic_DNA"/>
</dbReference>
<evidence type="ECO:0000313" key="3">
    <source>
        <dbReference type="Proteomes" id="UP000623467"/>
    </source>
</evidence>